<dbReference type="EMBL" id="JAOYFB010000040">
    <property type="protein sequence ID" value="KAK4035543.1"/>
    <property type="molecule type" value="Genomic_DNA"/>
</dbReference>
<organism evidence="1 2">
    <name type="scientific">Daphnia magna</name>
    <dbReference type="NCBI Taxonomy" id="35525"/>
    <lineage>
        <taxon>Eukaryota</taxon>
        <taxon>Metazoa</taxon>
        <taxon>Ecdysozoa</taxon>
        <taxon>Arthropoda</taxon>
        <taxon>Crustacea</taxon>
        <taxon>Branchiopoda</taxon>
        <taxon>Diplostraca</taxon>
        <taxon>Cladocera</taxon>
        <taxon>Anomopoda</taxon>
        <taxon>Daphniidae</taxon>
        <taxon>Daphnia</taxon>
    </lineage>
</organism>
<dbReference type="Proteomes" id="UP001234178">
    <property type="component" value="Unassembled WGS sequence"/>
</dbReference>
<comment type="caution">
    <text evidence="1">The sequence shown here is derived from an EMBL/GenBank/DDBJ whole genome shotgun (WGS) entry which is preliminary data.</text>
</comment>
<sequence length="49" mass="6070">MLRKKYANELRGIEQLLFFCALLEKKKKERRSETRVCVFRHTRAKWKET</sequence>
<keyword evidence="2" id="KW-1185">Reference proteome</keyword>
<reference evidence="1 2" key="1">
    <citation type="journal article" date="2023" name="Nucleic Acids Res.">
        <title>The hologenome of Daphnia magna reveals possible DNA methylation and microbiome-mediated evolution of the host genome.</title>
        <authorList>
            <person name="Chaturvedi A."/>
            <person name="Li X."/>
            <person name="Dhandapani V."/>
            <person name="Marshall H."/>
            <person name="Kissane S."/>
            <person name="Cuenca-Cambronero M."/>
            <person name="Asole G."/>
            <person name="Calvet F."/>
            <person name="Ruiz-Romero M."/>
            <person name="Marangio P."/>
            <person name="Guigo R."/>
            <person name="Rago D."/>
            <person name="Mirbahai L."/>
            <person name="Eastwood N."/>
            <person name="Colbourne J.K."/>
            <person name="Zhou J."/>
            <person name="Mallon E."/>
            <person name="Orsini L."/>
        </authorList>
    </citation>
    <scope>NUCLEOTIDE SEQUENCE [LARGE SCALE GENOMIC DNA]</scope>
    <source>
        <strain evidence="1">LRV0_1</strain>
    </source>
</reference>
<proteinExistence type="predicted"/>
<evidence type="ECO:0000313" key="1">
    <source>
        <dbReference type="EMBL" id="KAK4035543.1"/>
    </source>
</evidence>
<gene>
    <name evidence="1" type="ORF">OUZ56_027630</name>
</gene>
<accession>A0ABR0B1G7</accession>
<name>A0ABR0B1G7_9CRUS</name>
<protein>
    <submittedName>
        <fullName evidence="1">Uncharacterized protein</fullName>
    </submittedName>
</protein>
<evidence type="ECO:0000313" key="2">
    <source>
        <dbReference type="Proteomes" id="UP001234178"/>
    </source>
</evidence>